<sequence length="312" mass="32863">MAILKGPGEPKSYDGSNLRIGIIHARWNTTIIDALLAGTKQALAQSGVKEENIVIQSVPGSYELPYAVKQLYSASQVQSSSSGVVGAAADLLGSTSDLTKLPGGDAGTSTAPFDAIIAIGVLIKGETMHFEYIADAVSHGLMRLQLDGNVPVIFGLLTLLSEEQGLYRAGIAGKGKNEGHNHGNDWGSAAVELGVKRKGWVEGNHRKSPSAISVPSQARSVRTRNVGAGSDDVGGLNNIRQDAVREVGARGHRWSVEKRNNAGFHPGACATRLGELRCFGCSGALVTSGCRRTASARGRFWESAARARHSVR</sequence>
<reference evidence="1" key="1">
    <citation type="submission" date="2022-11" db="EMBL/GenBank/DDBJ databases">
        <title>Genome Sequence of Boeremia exigua.</title>
        <authorList>
            <person name="Buettner E."/>
        </authorList>
    </citation>
    <scope>NUCLEOTIDE SEQUENCE</scope>
    <source>
        <strain evidence="1">CU02</strain>
    </source>
</reference>
<name>A0ACC2IL79_9PLEO</name>
<evidence type="ECO:0000313" key="2">
    <source>
        <dbReference type="Proteomes" id="UP001153331"/>
    </source>
</evidence>
<keyword evidence="2" id="KW-1185">Reference proteome</keyword>
<organism evidence="1 2">
    <name type="scientific">Boeremia exigua</name>
    <dbReference type="NCBI Taxonomy" id="749465"/>
    <lineage>
        <taxon>Eukaryota</taxon>
        <taxon>Fungi</taxon>
        <taxon>Dikarya</taxon>
        <taxon>Ascomycota</taxon>
        <taxon>Pezizomycotina</taxon>
        <taxon>Dothideomycetes</taxon>
        <taxon>Pleosporomycetidae</taxon>
        <taxon>Pleosporales</taxon>
        <taxon>Pleosporineae</taxon>
        <taxon>Didymellaceae</taxon>
        <taxon>Boeremia</taxon>
    </lineage>
</organism>
<proteinExistence type="predicted"/>
<dbReference type="Proteomes" id="UP001153331">
    <property type="component" value="Unassembled WGS sequence"/>
</dbReference>
<dbReference type="EMBL" id="JAPHNI010000115">
    <property type="protein sequence ID" value="KAJ8115954.1"/>
    <property type="molecule type" value="Genomic_DNA"/>
</dbReference>
<comment type="caution">
    <text evidence="1">The sequence shown here is derived from an EMBL/GenBank/DDBJ whole genome shotgun (WGS) entry which is preliminary data.</text>
</comment>
<gene>
    <name evidence="1" type="ORF">OPT61_g2532</name>
</gene>
<accession>A0ACC2IL79</accession>
<protein>
    <submittedName>
        <fullName evidence="1">Uncharacterized protein</fullName>
    </submittedName>
</protein>
<evidence type="ECO:0000313" key="1">
    <source>
        <dbReference type="EMBL" id="KAJ8115954.1"/>
    </source>
</evidence>